<dbReference type="EMBL" id="LHXT01000074">
    <property type="protein sequence ID" value="KXA96926.1"/>
    <property type="molecule type" value="Genomic_DNA"/>
</dbReference>
<keyword evidence="2" id="KW-1185">Reference proteome</keyword>
<evidence type="ECO:0000313" key="2">
    <source>
        <dbReference type="Proteomes" id="UP000070257"/>
    </source>
</evidence>
<reference evidence="1 2" key="1">
    <citation type="journal article" date="2016" name="Sci. Rep.">
        <title>Metabolic traits of an uncultured archaeal lineage -MSBL1- from brine pools of the Red Sea.</title>
        <authorList>
            <person name="Mwirichia R."/>
            <person name="Alam I."/>
            <person name="Rashid M."/>
            <person name="Vinu M."/>
            <person name="Ba-Alawi W."/>
            <person name="Anthony Kamau A."/>
            <person name="Kamanda Ngugi D."/>
            <person name="Goker M."/>
            <person name="Klenk H.P."/>
            <person name="Bajic V."/>
            <person name="Stingl U."/>
        </authorList>
    </citation>
    <scope>NUCLEOTIDE SEQUENCE [LARGE SCALE GENOMIC DNA]</scope>
    <source>
        <strain evidence="1">SCGC-AAA259J03</strain>
    </source>
</reference>
<name>A0A656YV78_9EURY</name>
<organism evidence="1 2">
    <name type="scientific">candidate division MSBL1 archaeon SCGC-AAA259J03</name>
    <dbReference type="NCBI Taxonomy" id="1698269"/>
    <lineage>
        <taxon>Archaea</taxon>
        <taxon>Methanobacteriati</taxon>
        <taxon>Methanobacteriota</taxon>
        <taxon>candidate division MSBL1</taxon>
    </lineage>
</organism>
<gene>
    <name evidence="1" type="ORF">AKJ39_03965</name>
</gene>
<dbReference type="Proteomes" id="UP000070257">
    <property type="component" value="Unassembled WGS sequence"/>
</dbReference>
<proteinExistence type="predicted"/>
<evidence type="ECO:0000313" key="1">
    <source>
        <dbReference type="EMBL" id="KXA96926.1"/>
    </source>
</evidence>
<dbReference type="AlphaFoldDB" id="A0A656YV78"/>
<sequence>MCIASGTATPERIFKGGLEEAKKLAPVKRAFSILKEIFGGHYITSNTAESLFNVKPPLKAHRTMKNGNGFAQVLLFLRTKLRKKTRNEIKSFIRNEVITYERLLKVSVTRLGPPASGQSARRGRAGRLSKQ</sequence>
<accession>A0A656YV78</accession>
<comment type="caution">
    <text evidence="1">The sequence shown here is derived from an EMBL/GenBank/DDBJ whole genome shotgun (WGS) entry which is preliminary data.</text>
</comment>
<protein>
    <submittedName>
        <fullName evidence="1">Uncharacterized protein</fullName>
    </submittedName>
</protein>